<reference evidence="2" key="1">
    <citation type="submission" date="2020-02" db="EMBL/GenBank/DDBJ databases">
        <authorList>
            <person name="Meier V. D."/>
        </authorList>
    </citation>
    <scope>NUCLEOTIDE SEQUENCE</scope>
    <source>
        <strain evidence="2">AVDCRST_MAG69</strain>
    </source>
</reference>
<protein>
    <submittedName>
        <fullName evidence="2">Uncharacterized protein</fullName>
    </submittedName>
</protein>
<feature type="compositionally biased region" description="Basic and acidic residues" evidence="1">
    <location>
        <begin position="1"/>
        <end position="10"/>
    </location>
</feature>
<feature type="region of interest" description="Disordered" evidence="1">
    <location>
        <begin position="1"/>
        <end position="54"/>
    </location>
</feature>
<evidence type="ECO:0000256" key="1">
    <source>
        <dbReference type="SAM" id="MobiDB-lite"/>
    </source>
</evidence>
<name>A0A6J4S4Y0_9ACTN</name>
<evidence type="ECO:0000313" key="2">
    <source>
        <dbReference type="EMBL" id="CAA9486518.1"/>
    </source>
</evidence>
<dbReference type="EMBL" id="CADCVP010000124">
    <property type="protein sequence ID" value="CAA9486518.1"/>
    <property type="molecule type" value="Genomic_DNA"/>
</dbReference>
<feature type="non-terminal residue" evidence="2">
    <location>
        <position position="54"/>
    </location>
</feature>
<gene>
    <name evidence="2" type="ORF">AVDCRST_MAG69-1097</name>
</gene>
<organism evidence="2">
    <name type="scientific">uncultured Solirubrobacteraceae bacterium</name>
    <dbReference type="NCBI Taxonomy" id="1162706"/>
    <lineage>
        <taxon>Bacteria</taxon>
        <taxon>Bacillati</taxon>
        <taxon>Actinomycetota</taxon>
        <taxon>Thermoleophilia</taxon>
        <taxon>Solirubrobacterales</taxon>
        <taxon>Solirubrobacteraceae</taxon>
        <taxon>environmental samples</taxon>
    </lineage>
</organism>
<feature type="compositionally biased region" description="Basic residues" evidence="1">
    <location>
        <begin position="11"/>
        <end position="21"/>
    </location>
</feature>
<proteinExistence type="predicted"/>
<sequence length="54" mass="6058">DCSPHRDRSPRAGRPRARPCRAPRPGHLDLGATGDHRRPPARRGPHVGRVRLPR</sequence>
<dbReference type="AlphaFoldDB" id="A0A6J4S4Y0"/>
<accession>A0A6J4S4Y0</accession>
<feature type="compositionally biased region" description="Basic residues" evidence="1">
    <location>
        <begin position="39"/>
        <end position="54"/>
    </location>
</feature>
<feature type="non-terminal residue" evidence="2">
    <location>
        <position position="1"/>
    </location>
</feature>